<dbReference type="AlphaFoldDB" id="G0AD14"/>
<keyword evidence="3" id="KW-1185">Reference proteome</keyword>
<gene>
    <name evidence="2" type="ordered locus">CFU_3295</name>
</gene>
<reference evidence="2 3" key="1">
    <citation type="journal article" date="2004" name="Environ. Microbiol.">
        <title>Phylogeny-function analysis of (meta)genomic libraries: screening for expression of ribosomal RNA genes by large-insert library fluorescent in situ hybridization (LIL-FISH).</title>
        <authorList>
            <person name="Leveau J.H."/>
            <person name="Gerards S."/>
            <person name="de Boer W."/>
            <person name="van Veen J.A."/>
        </authorList>
    </citation>
    <scope>NUCLEOTIDE SEQUENCE [LARGE SCALE GENOMIC DNA]</scope>
    <source>
        <strain evidence="2 3">Ter331</strain>
    </source>
</reference>
<reference evidence="2 3" key="4">
    <citation type="journal article" date="2010" name="Environ. Microbiol.">
        <title>The bacterial genus Collimonas: mycophagy, weathering and other adaptive solutions to life in oligotrophic soil environments.</title>
        <authorList>
            <person name="Leveau J.H."/>
            <person name="Uroz S."/>
            <person name="de Boer W."/>
        </authorList>
    </citation>
    <scope>NUCLEOTIDE SEQUENCE [LARGE SCALE GENOMIC DNA]</scope>
    <source>
        <strain evidence="2 3">Ter331</strain>
    </source>
</reference>
<proteinExistence type="predicted"/>
<protein>
    <submittedName>
        <fullName evidence="2">Uncharacterized protein</fullName>
    </submittedName>
</protein>
<dbReference type="STRING" id="1005048.CFU_3295"/>
<keyword evidence="1" id="KW-0472">Membrane</keyword>
<keyword evidence="1" id="KW-1133">Transmembrane helix</keyword>
<sequence length="481" mass="55319">MGFFLTRFQAPRRRAPGSLDRHRAMSARFFHGCRRDCLLPVLPLKICHRSTPDQFRHRENRMQKIKSIVSAFLFFGCALLLAGCASLSTSISQFKDGNYVASVQSTLVYLDDKYKKADYDDSDERNGIRERLRIIEDSYATTVQTVSDQEYDRKIAAYSDLLAIRTMLASRPYYAKYTDLPNRYLEVGLRENLAGQYYLKARAAAAAKDDRMAAVSYAASYDAYQKYGEFKDARKLADKYKYAADSKDAASYYQQGTELAANNPQRRKALYRDASLAFFNAYDIYRQHGPYKDAQPLSDKYRNMGAVVLQISSNEPNSEITRSVLALFDLGFTRFQYQGGGAADLGMYLNTSYVYQPPKYRQYVEAMSENVEYKKADGTTAVRTYRFNRRVVEEANAMQIILDLSVTRVPPLDLRYNEVAESRRATISYYGDVPGNGRYGYRTEGYLMDRDQLWRAAQAQLINRLNSDNRIRMIQDDIRNF</sequence>
<dbReference type="KEGG" id="cfu:CFU_3295"/>
<accession>G0AD14</accession>
<dbReference type="EMBL" id="CP002745">
    <property type="protein sequence ID" value="AEK63119.1"/>
    <property type="molecule type" value="Genomic_DNA"/>
</dbReference>
<keyword evidence="1" id="KW-0812">Transmembrane</keyword>
<evidence type="ECO:0000313" key="3">
    <source>
        <dbReference type="Proteomes" id="UP000008392"/>
    </source>
</evidence>
<dbReference type="Proteomes" id="UP000008392">
    <property type="component" value="Chromosome"/>
</dbReference>
<evidence type="ECO:0000256" key="1">
    <source>
        <dbReference type="SAM" id="Phobius"/>
    </source>
</evidence>
<evidence type="ECO:0000313" key="2">
    <source>
        <dbReference type="EMBL" id="AEK63119.1"/>
    </source>
</evidence>
<reference evidence="2 3" key="2">
    <citation type="journal article" date="2006" name="J. Microbiol. Methods">
        <title>Genomic flank-sequencing of plasposon insertion sites for rapid identification of functional genes.</title>
        <authorList>
            <person name="Leveau J.H."/>
            <person name="Gerards S."/>
            <person name="Fritsche K."/>
            <person name="Zondag G."/>
            <person name="van Veen J.A."/>
        </authorList>
    </citation>
    <scope>NUCLEOTIDE SEQUENCE [LARGE SCALE GENOMIC DNA]</scope>
    <source>
        <strain evidence="2 3">Ter331</strain>
    </source>
</reference>
<reference evidence="3" key="6">
    <citation type="submission" date="2011-05" db="EMBL/GenBank/DDBJ databases">
        <title>Complete sequence of Collimonas fungivorans Ter331.</title>
        <authorList>
            <person name="Leveau J.H."/>
        </authorList>
    </citation>
    <scope>NUCLEOTIDE SEQUENCE [LARGE SCALE GENOMIC DNA]</scope>
    <source>
        <strain evidence="3">Ter331</strain>
    </source>
</reference>
<reference evidence="2 3" key="3">
    <citation type="journal article" date="2008" name="FEMS Microbiol. Ecol.">
        <title>Identification and characterization of genes underlying chitinolysis in Collimonas fungivorans Ter331.</title>
        <authorList>
            <person name="Fritsche K."/>
            <person name="de Boer W."/>
            <person name="Gerards S."/>
            <person name="van den Berg M."/>
            <person name="van Veen J.A."/>
            <person name="Leveau J.H."/>
        </authorList>
    </citation>
    <scope>NUCLEOTIDE SEQUENCE [LARGE SCALE GENOMIC DNA]</scope>
    <source>
        <strain evidence="2 3">Ter331</strain>
    </source>
</reference>
<feature type="transmembrane region" description="Helical" evidence="1">
    <location>
        <begin position="68"/>
        <end position="88"/>
    </location>
</feature>
<organism evidence="2 3">
    <name type="scientific">Collimonas fungivorans (strain Ter331)</name>
    <dbReference type="NCBI Taxonomy" id="1005048"/>
    <lineage>
        <taxon>Bacteria</taxon>
        <taxon>Pseudomonadati</taxon>
        <taxon>Pseudomonadota</taxon>
        <taxon>Betaproteobacteria</taxon>
        <taxon>Burkholderiales</taxon>
        <taxon>Oxalobacteraceae</taxon>
        <taxon>Collimonas</taxon>
    </lineage>
</organism>
<reference evidence="2 3" key="5">
    <citation type="journal article" date="2011" name="ISME J.">
        <title>Dual transcriptional profiling of a bacterial/fungal confrontation: Collimonas fungivorans versus Aspergillus niger.</title>
        <authorList>
            <person name="Mela F."/>
            <person name="Fritsche K."/>
            <person name="de Boer W."/>
            <person name="van Veen J.A."/>
            <person name="de Graaff L.H."/>
            <person name="van den Berg M."/>
            <person name="Leveau J.H."/>
        </authorList>
    </citation>
    <scope>NUCLEOTIDE SEQUENCE [LARGE SCALE GENOMIC DNA]</scope>
    <source>
        <strain evidence="2 3">Ter331</strain>
    </source>
</reference>
<name>G0AD14_COLFT</name>
<dbReference type="HOGENOM" id="CLU_567076_0_0_4"/>
<dbReference type="eggNOG" id="ENOG5032RII">
    <property type="taxonomic scope" value="Bacteria"/>
</dbReference>